<feature type="domain" description="Iminophenyl-pyruvate dimer synthase" evidence="1">
    <location>
        <begin position="674"/>
        <end position="908"/>
    </location>
</feature>
<evidence type="ECO:0000313" key="3">
    <source>
        <dbReference type="Proteomes" id="UP000180043"/>
    </source>
</evidence>
<sequence>MSVLNVPRVHFAGVAVTRLPTGPRSGLLDLATNQPLTLDGPFPLERPAREYDELLEAGGSRFDHSGALKADGPFHTLKGWNFGGNGHFWIDAKVVSCERVSGVVDTDDVLVGRDVDFWGHYCEYTASTANRARVFDVDPSSNWTTTLMIGQLALGRRGRSHDVGYLLTGDVNGYCPPRWQNSRHVDQAGGHPLAQWLRRSTLFQFAIGRDEGLQWLEGAGASPALAALRALIDSGAADGIVVQFALTGMEAPVAPDAPDRWGLRGTIGPWRATELRTYPAGRLLAPRSQGAVGEDVLLHMASVRVEGSEVTMNLVTAIPAVRRRAREGHPPVTRVDELIDMGDFELQTTAGEVIAVVPRKAYLDSNYHLTSGILTVPRLDKSQENPDAALRFVGSGRVLLEEAETVVQSDDASLFLEHPNSRTGEEFAVDISVRSYFRGEPAAAQAIGVRQFFNPRALPLDSAAQAPGARPEDVMIVALRRSGTAGYTTNVTVGTDAHGFGVVTVKGIRAGTTRVLLQPEGAPLPGLESACGAYDNDDQLGYWPTVGSISIRVLPDRWYLDDLHDSAISFDLLYREVFAYYELLYSFMRTDVLSLADEFKVEPYARLIWHVSDPAHRDRTYFMPSTRDISTPQIRLLQRYFLACEAKRQTPPIPTGRRVPIEPITTRNELHAALDQALSIELAVMIQYLYAAYSIPTHGAAKRYVEKGIWTEAQSALACGRGPGTLDNGYRGLLMNVAREEMIHFLAINNIRMAVGLPFQVPRLDFGRLNGTLWTPLELSLEPFGPTAVERFVELERPHELVPGLVGDRPTPQRPYRYGSLSELYAAIRAAIQLMPDVLVAKKYQGGGGHHLFMRESVNAIHPDYQLEVDDVASAIFAIDFVTEHGEGGRIALPNAGEESHFETFLGISASLAQEHMNMPLAERVPWNPAYPVLRNPTLHTVDAARCHVTNAPARVAMTAFNRSYQLAAQLMVQHFGYCPAGNLRRSPVMNWALDIMVTVLRPLGELIVTLPSGLAGKTAGPSFELESDPRYIPRPEIAMACMAREADEIATLARDCPGLTVAVPDVLTFLGEQFRVFARGQH</sequence>
<gene>
    <name evidence="2" type="ORF">BKG82_25110</name>
</gene>
<dbReference type="Gene3D" id="1.20.1260.10">
    <property type="match status" value="1"/>
</dbReference>
<dbReference type="AlphaFoldDB" id="A0A1S1LE40"/>
<comment type="caution">
    <text evidence="2">The sequence shown here is derived from an EMBL/GenBank/DDBJ whole genome shotgun (WGS) entry which is preliminary data.</text>
</comment>
<dbReference type="EMBL" id="MLIQ01000032">
    <property type="protein sequence ID" value="OHU47640.1"/>
    <property type="molecule type" value="Genomic_DNA"/>
</dbReference>
<protein>
    <recommendedName>
        <fullName evidence="1">Iminophenyl-pyruvate dimer synthase domain-containing protein</fullName>
    </recommendedName>
</protein>
<dbReference type="InterPro" id="IPR012347">
    <property type="entry name" value="Ferritin-like"/>
</dbReference>
<dbReference type="Proteomes" id="UP000180043">
    <property type="component" value="Unassembled WGS sequence"/>
</dbReference>
<reference evidence="2 3" key="1">
    <citation type="submission" date="2016-10" db="EMBL/GenBank/DDBJ databases">
        <title>Evaluation of Human, Veterinary and Environmental Mycobacterium chelonae Isolates by Core Genome Phylogenomic Analysis, Targeted Gene Comparison, and Anti-microbial Susceptibility Patterns: A Tale of Mistaken Identities.</title>
        <authorList>
            <person name="Fogelson S.B."/>
            <person name="Camus A.C."/>
            <person name="Lorenz W."/>
            <person name="Vasireddy R."/>
            <person name="Vasireddy S."/>
            <person name="Smith T."/>
            <person name="Brown-Elliott B.A."/>
            <person name="Wallace R.J.Jr."/>
            <person name="Hasan N.A."/>
            <person name="Reischl U."/>
            <person name="Sanchez S."/>
        </authorList>
    </citation>
    <scope>NUCLEOTIDE SEQUENCE [LARGE SCALE GENOMIC DNA]</scope>
    <source>
        <strain evidence="2 3">15515</strain>
    </source>
</reference>
<evidence type="ECO:0000313" key="2">
    <source>
        <dbReference type="EMBL" id="OHU47640.1"/>
    </source>
</evidence>
<evidence type="ECO:0000259" key="1">
    <source>
        <dbReference type="Pfam" id="PF12902"/>
    </source>
</evidence>
<accession>A0A1S1LE40</accession>
<name>A0A1S1LE40_MYCCH</name>
<dbReference type="Pfam" id="PF12902">
    <property type="entry name" value="Ferritin-like"/>
    <property type="match status" value="1"/>
</dbReference>
<organism evidence="2 3">
    <name type="scientific">Mycobacteroides chelonae</name>
    <name type="common">Mycobacterium chelonae</name>
    <dbReference type="NCBI Taxonomy" id="1774"/>
    <lineage>
        <taxon>Bacteria</taxon>
        <taxon>Bacillati</taxon>
        <taxon>Actinomycetota</taxon>
        <taxon>Actinomycetes</taxon>
        <taxon>Mycobacteriales</taxon>
        <taxon>Mycobacteriaceae</taxon>
        <taxon>Mycobacteroides</taxon>
    </lineage>
</organism>
<dbReference type="InterPro" id="IPR026820">
    <property type="entry name" value="VioB/RebD_dom"/>
</dbReference>
<proteinExistence type="predicted"/>